<proteinExistence type="predicted"/>
<gene>
    <name evidence="2" type="primary">LOC132532856</name>
</gene>
<name>A0ABM3VV62_ERIEU</name>
<accession>A0ABM3VV62</accession>
<evidence type="ECO:0000313" key="1">
    <source>
        <dbReference type="Proteomes" id="UP001652624"/>
    </source>
</evidence>
<protein>
    <submittedName>
        <fullName evidence="2">Uncharacterized protein LOC132532856</fullName>
    </submittedName>
</protein>
<dbReference type="Proteomes" id="UP001652624">
    <property type="component" value="Chromosome 14"/>
</dbReference>
<keyword evidence="1" id="KW-1185">Reference proteome</keyword>
<sequence length="357" mass="38820">MRGNYTEVRAALPVSLSLQKSTVDKLRTLGDTPSGLYPGVTSGHEPPNCMESEALQGKHVALQGTKNSEEDSKREEELKPVEQLYTVHTVRDTLSALYPEGTSGQVIPTSMHAEPTVEAQVALPCAQHTMQESTCEKELQPADHRVPHLVSCDTSSNGLMRGNYTEVRAALPVSLSLQKSTVDKLRTLGDTPSGLYPGVTSGHEPPNCMESEALQGKHVALQGTKNSEEDSKREEELKPVEQLYTVHTVRDRLSALYPEGTSGQVIPTSMHAEPTVEAHVALPCVQHTMQESTCEKELQPADHGPMFSQCFSLIPGEREHRAERVGGPRDNVSEVVLPTLLSGYLTWSAVTRPATGS</sequence>
<evidence type="ECO:0000313" key="2">
    <source>
        <dbReference type="RefSeq" id="XP_060028222.1"/>
    </source>
</evidence>
<organism evidence="1 2">
    <name type="scientific">Erinaceus europaeus</name>
    <name type="common">Western European hedgehog</name>
    <dbReference type="NCBI Taxonomy" id="9365"/>
    <lineage>
        <taxon>Eukaryota</taxon>
        <taxon>Metazoa</taxon>
        <taxon>Chordata</taxon>
        <taxon>Craniata</taxon>
        <taxon>Vertebrata</taxon>
        <taxon>Euteleostomi</taxon>
        <taxon>Mammalia</taxon>
        <taxon>Eutheria</taxon>
        <taxon>Laurasiatheria</taxon>
        <taxon>Eulipotyphla</taxon>
        <taxon>Erinaceidae</taxon>
        <taxon>Erinaceinae</taxon>
        <taxon>Erinaceus</taxon>
    </lineage>
</organism>
<dbReference type="GeneID" id="132532856"/>
<reference evidence="2" key="1">
    <citation type="submission" date="2025-08" db="UniProtKB">
        <authorList>
            <consortium name="RefSeq"/>
        </authorList>
    </citation>
    <scope>IDENTIFICATION</scope>
</reference>
<dbReference type="RefSeq" id="XP_060028222.1">
    <property type="nucleotide sequence ID" value="XM_060172239.1"/>
</dbReference>